<dbReference type="InterPro" id="IPR011009">
    <property type="entry name" value="Kinase-like_dom_sf"/>
</dbReference>
<evidence type="ECO:0000313" key="2">
    <source>
        <dbReference type="EMBL" id="GGB49140.1"/>
    </source>
</evidence>
<sequence length="308" mass="35772">MNAKDIVKRFGLQIKEEPVSIYPFSPVFRVPYQKGDVIVKRTQRRAKCLTNYTTSIKENGIQVVTPVPLATANPQKIGNDTYVVYPFIKGFTYSGKDQEIVEAGELLGRIHSLSPKENTFSLAEYDVFDFTDDEVEESMQDIERSAEQHNIIIDSMELKQKLLEIVRQQNNFKNSNLPSIATPHDFKANNLIYTPEPYLIDPDNAIWIPRIFDLALALLLFHNELSTAPDTIFTPRQWKLFLNGYKANVQLTNLEKQFWQEAIEHVFLDEVMWLMADVEEDWERVEQRKLFESLIKMLMDPVDYGLDM</sequence>
<comment type="caution">
    <text evidence="2">The sequence shown here is derived from an EMBL/GenBank/DDBJ whole genome shotgun (WGS) entry which is preliminary data.</text>
</comment>
<feature type="domain" description="Aminoglycoside phosphotransferase" evidence="1">
    <location>
        <begin position="35"/>
        <end position="230"/>
    </location>
</feature>
<reference evidence="2" key="2">
    <citation type="submission" date="2020-09" db="EMBL/GenBank/DDBJ databases">
        <authorList>
            <person name="Sun Q."/>
            <person name="Zhou Y."/>
        </authorList>
    </citation>
    <scope>NUCLEOTIDE SEQUENCE</scope>
    <source>
        <strain evidence="2">CGMCC 1.15454</strain>
    </source>
</reference>
<gene>
    <name evidence="2" type="ORF">GCM10011409_28430</name>
</gene>
<dbReference type="Gene3D" id="3.90.1200.10">
    <property type="match status" value="1"/>
</dbReference>
<name>A0A9W5TYR6_9BACI</name>
<dbReference type="InterPro" id="IPR002575">
    <property type="entry name" value="Aminoglycoside_PTrfase"/>
</dbReference>
<evidence type="ECO:0000313" key="3">
    <source>
        <dbReference type="Proteomes" id="UP000621492"/>
    </source>
</evidence>
<evidence type="ECO:0000259" key="1">
    <source>
        <dbReference type="Pfam" id="PF01636"/>
    </source>
</evidence>
<dbReference type="Proteomes" id="UP000621492">
    <property type="component" value="Unassembled WGS sequence"/>
</dbReference>
<organism evidence="2 3">
    <name type="scientific">Lentibacillus populi</name>
    <dbReference type="NCBI Taxonomy" id="1827502"/>
    <lineage>
        <taxon>Bacteria</taxon>
        <taxon>Bacillati</taxon>
        <taxon>Bacillota</taxon>
        <taxon>Bacilli</taxon>
        <taxon>Bacillales</taxon>
        <taxon>Bacillaceae</taxon>
        <taxon>Lentibacillus</taxon>
    </lineage>
</organism>
<dbReference type="SUPFAM" id="SSF56112">
    <property type="entry name" value="Protein kinase-like (PK-like)"/>
    <property type="match status" value="1"/>
</dbReference>
<reference evidence="2" key="1">
    <citation type="journal article" date="2014" name="Int. J. Syst. Evol. Microbiol.">
        <title>Complete genome sequence of Corynebacterium casei LMG S-19264T (=DSM 44701T), isolated from a smear-ripened cheese.</title>
        <authorList>
            <consortium name="US DOE Joint Genome Institute (JGI-PGF)"/>
            <person name="Walter F."/>
            <person name="Albersmeier A."/>
            <person name="Kalinowski J."/>
            <person name="Ruckert C."/>
        </authorList>
    </citation>
    <scope>NUCLEOTIDE SEQUENCE</scope>
    <source>
        <strain evidence="2">CGMCC 1.15454</strain>
    </source>
</reference>
<protein>
    <recommendedName>
        <fullName evidence="1">Aminoglycoside phosphotransferase domain-containing protein</fullName>
    </recommendedName>
</protein>
<proteinExistence type="predicted"/>
<keyword evidence="3" id="KW-1185">Reference proteome</keyword>
<dbReference type="RefSeq" id="WP_088049912.1">
    <property type="nucleotide sequence ID" value="NZ_BMJD01000024.1"/>
</dbReference>
<dbReference type="EMBL" id="BMJD01000024">
    <property type="protein sequence ID" value="GGB49140.1"/>
    <property type="molecule type" value="Genomic_DNA"/>
</dbReference>
<accession>A0A9W5TYR6</accession>
<dbReference type="AlphaFoldDB" id="A0A9W5TYR6"/>
<dbReference type="Pfam" id="PF01636">
    <property type="entry name" value="APH"/>
    <property type="match status" value="1"/>
</dbReference>